<protein>
    <submittedName>
        <fullName evidence="3">Uncharacterized protein</fullName>
    </submittedName>
</protein>
<accession>A0AAD2D175</accession>
<evidence type="ECO:0000313" key="3">
    <source>
        <dbReference type="EMBL" id="CAI2375998.1"/>
    </source>
</evidence>
<keyword evidence="4" id="KW-1185">Reference proteome</keyword>
<organism evidence="3 4">
    <name type="scientific">Euplotes crassus</name>
    <dbReference type="NCBI Taxonomy" id="5936"/>
    <lineage>
        <taxon>Eukaryota</taxon>
        <taxon>Sar</taxon>
        <taxon>Alveolata</taxon>
        <taxon>Ciliophora</taxon>
        <taxon>Intramacronucleata</taxon>
        <taxon>Spirotrichea</taxon>
        <taxon>Hypotrichia</taxon>
        <taxon>Euplotida</taxon>
        <taxon>Euplotidae</taxon>
        <taxon>Moneuplotes</taxon>
    </lineage>
</organism>
<dbReference type="EMBL" id="CAMPGE010017527">
    <property type="protein sequence ID" value="CAI2375998.1"/>
    <property type="molecule type" value="Genomic_DNA"/>
</dbReference>
<name>A0AAD2D175_EUPCR</name>
<sequence length="215" mass="24938">MNHSSKSRHRDLPSTTQSHNQQDHPKIVHEHNCKENLGQRIDLQLKKSTSYTFSVLQPLQGIPFQEQNIQNQESRKLDLKIERDVKENMQENNESLGEEVSAQVRQSLMHFLRSNSQDISKEKEHLDTEEDVLNLASEVNLEFLSDESDEEGVTPKIERRKIFLVDLIHIDPTQLCQQNNETTNHEDKNSCEEQVQAPNNSQNKVKINISSLFNM</sequence>
<comment type="caution">
    <text evidence="3">The sequence shown here is derived from an EMBL/GenBank/DDBJ whole genome shotgun (WGS) entry which is preliminary data.</text>
</comment>
<keyword evidence="1" id="KW-0175">Coiled coil</keyword>
<evidence type="ECO:0000256" key="1">
    <source>
        <dbReference type="SAM" id="Coils"/>
    </source>
</evidence>
<evidence type="ECO:0000256" key="2">
    <source>
        <dbReference type="SAM" id="MobiDB-lite"/>
    </source>
</evidence>
<feature type="region of interest" description="Disordered" evidence="2">
    <location>
        <begin position="1"/>
        <end position="25"/>
    </location>
</feature>
<feature type="coiled-coil region" evidence="1">
    <location>
        <begin position="79"/>
        <end position="106"/>
    </location>
</feature>
<evidence type="ECO:0000313" key="4">
    <source>
        <dbReference type="Proteomes" id="UP001295684"/>
    </source>
</evidence>
<dbReference type="AlphaFoldDB" id="A0AAD2D175"/>
<proteinExistence type="predicted"/>
<gene>
    <name evidence="3" type="ORF">ECRASSUSDP1_LOCUS17366</name>
</gene>
<reference evidence="3" key="1">
    <citation type="submission" date="2023-07" db="EMBL/GenBank/DDBJ databases">
        <authorList>
            <consortium name="AG Swart"/>
            <person name="Singh M."/>
            <person name="Singh A."/>
            <person name="Seah K."/>
            <person name="Emmerich C."/>
        </authorList>
    </citation>
    <scope>NUCLEOTIDE SEQUENCE</scope>
    <source>
        <strain evidence="3">DP1</strain>
    </source>
</reference>
<dbReference type="Proteomes" id="UP001295684">
    <property type="component" value="Unassembled WGS sequence"/>
</dbReference>